<evidence type="ECO:0000256" key="1">
    <source>
        <dbReference type="SAM" id="MobiDB-lite"/>
    </source>
</evidence>
<reference evidence="2" key="1">
    <citation type="journal article" date="2020" name="Fungal Divers.">
        <title>Resolving the Mortierellaceae phylogeny through synthesis of multi-gene phylogenetics and phylogenomics.</title>
        <authorList>
            <person name="Vandepol N."/>
            <person name="Liber J."/>
            <person name="Desiro A."/>
            <person name="Na H."/>
            <person name="Kennedy M."/>
            <person name="Barry K."/>
            <person name="Grigoriev I.V."/>
            <person name="Miller A.N."/>
            <person name="O'Donnell K."/>
            <person name="Stajich J.E."/>
            <person name="Bonito G."/>
        </authorList>
    </citation>
    <scope>NUCLEOTIDE SEQUENCE</scope>
    <source>
        <strain evidence="2">NRRL 2769</strain>
    </source>
</reference>
<dbReference type="AlphaFoldDB" id="A0A9P6MSK8"/>
<feature type="compositionally biased region" description="Low complexity" evidence="1">
    <location>
        <begin position="92"/>
        <end position="103"/>
    </location>
</feature>
<comment type="caution">
    <text evidence="2">The sequence shown here is derived from an EMBL/GenBank/DDBJ whole genome shotgun (WGS) entry which is preliminary data.</text>
</comment>
<name>A0A9P6MSK8_9FUNG</name>
<proteinExistence type="predicted"/>
<evidence type="ECO:0008006" key="4">
    <source>
        <dbReference type="Google" id="ProtNLM"/>
    </source>
</evidence>
<organism evidence="2 3">
    <name type="scientific">Entomortierella chlamydospora</name>
    <dbReference type="NCBI Taxonomy" id="101097"/>
    <lineage>
        <taxon>Eukaryota</taxon>
        <taxon>Fungi</taxon>
        <taxon>Fungi incertae sedis</taxon>
        <taxon>Mucoromycota</taxon>
        <taxon>Mortierellomycotina</taxon>
        <taxon>Mortierellomycetes</taxon>
        <taxon>Mortierellales</taxon>
        <taxon>Mortierellaceae</taxon>
        <taxon>Entomortierella</taxon>
    </lineage>
</organism>
<accession>A0A9P6MSK8</accession>
<sequence length="538" mass="62010">MFDIPELDEIVCVQLCRHSLAKCAQVNKKWHRIVIPYIWHDISDLRSIPQKMVFYKMVLMDYVEELHHRYQQQQSPKEDHDLEQQHLQEKQSSSSSSSSSPPLSLLTKYEKGTMDFHTKAGFAICSNTALLLNLVIRNGPVEFWRLKYLLNRCSNKLEELTLNTIVEGKEDGKVEEEHKEEEVLNTGAQPKCLRLNLYGDVLEPKAFWLWLWRHCIYVIRLQVQYVGDFAQRLAEGMLTHIFNLDRIELGSETFSYKDENGYYVSDEKLRDDQVAILLSSCRKEWKAVQVRSSASFGESSSASLANHFSTLEELVILGGVSLGRDDLRRVLASYPNLRALVTIDNGTYYNIDIMCVELYAKSFVDLDHETGALNTWACEKSLKVLKVLITHVCDFSDPYSASQSQVYKRLARFINLETLWLGHDPRIETELHPDYSVERQDDCLQMSLESGLDTLQGLTALQELNVSNMDTLIGIKELQWMTQRWPQLRIIIMGMRRIVIRQLRSGCMTTIQRLNCRWRCGVTIEIKTGVTSSPATNP</sequence>
<dbReference type="EMBL" id="JAAAID010001224">
    <property type="protein sequence ID" value="KAG0011019.1"/>
    <property type="molecule type" value="Genomic_DNA"/>
</dbReference>
<evidence type="ECO:0000313" key="2">
    <source>
        <dbReference type="EMBL" id="KAG0011019.1"/>
    </source>
</evidence>
<feature type="compositionally biased region" description="Basic and acidic residues" evidence="1">
    <location>
        <begin position="76"/>
        <end position="89"/>
    </location>
</feature>
<evidence type="ECO:0000313" key="3">
    <source>
        <dbReference type="Proteomes" id="UP000703661"/>
    </source>
</evidence>
<dbReference type="InterPro" id="IPR032675">
    <property type="entry name" value="LRR_dom_sf"/>
</dbReference>
<dbReference type="SUPFAM" id="SSF52047">
    <property type="entry name" value="RNI-like"/>
    <property type="match status" value="1"/>
</dbReference>
<dbReference type="Gene3D" id="3.80.10.10">
    <property type="entry name" value="Ribonuclease Inhibitor"/>
    <property type="match status" value="1"/>
</dbReference>
<feature type="non-terminal residue" evidence="2">
    <location>
        <position position="538"/>
    </location>
</feature>
<feature type="region of interest" description="Disordered" evidence="1">
    <location>
        <begin position="73"/>
        <end position="103"/>
    </location>
</feature>
<protein>
    <recommendedName>
        <fullName evidence="4">F-box domain-containing protein</fullName>
    </recommendedName>
</protein>
<keyword evidence="3" id="KW-1185">Reference proteome</keyword>
<gene>
    <name evidence="2" type="ORF">BGZ80_001014</name>
</gene>
<dbReference type="Proteomes" id="UP000703661">
    <property type="component" value="Unassembled WGS sequence"/>
</dbReference>